<keyword evidence="2" id="KW-1185">Reference proteome</keyword>
<evidence type="ECO:0000313" key="2">
    <source>
        <dbReference type="Proteomes" id="UP000736335"/>
    </source>
</evidence>
<dbReference type="Proteomes" id="UP000736335">
    <property type="component" value="Unassembled WGS sequence"/>
</dbReference>
<gene>
    <name evidence="1" type="ORF">BJ322DRAFT_1082211</name>
</gene>
<dbReference type="AlphaFoldDB" id="A0A9P6H7G8"/>
<reference evidence="1" key="2">
    <citation type="submission" date="2020-11" db="EMBL/GenBank/DDBJ databases">
        <authorList>
            <consortium name="DOE Joint Genome Institute"/>
            <person name="Kuo A."/>
            <person name="Miyauchi S."/>
            <person name="Kiss E."/>
            <person name="Drula E."/>
            <person name="Kohler A."/>
            <person name="Sanchez-Garcia M."/>
            <person name="Andreopoulos B."/>
            <person name="Barry K.W."/>
            <person name="Bonito G."/>
            <person name="Buee M."/>
            <person name="Carver A."/>
            <person name="Chen C."/>
            <person name="Cichocki N."/>
            <person name="Clum A."/>
            <person name="Culley D."/>
            <person name="Crous P.W."/>
            <person name="Fauchery L."/>
            <person name="Girlanda M."/>
            <person name="Hayes R."/>
            <person name="Keri Z."/>
            <person name="Labutti K."/>
            <person name="Lipzen A."/>
            <person name="Lombard V."/>
            <person name="Magnuson J."/>
            <person name="Maillard F."/>
            <person name="Morin E."/>
            <person name="Murat C."/>
            <person name="Nolan M."/>
            <person name="Ohm R."/>
            <person name="Pangilinan J."/>
            <person name="Pereira M."/>
            <person name="Perotto S."/>
            <person name="Peter M."/>
            <person name="Riley R."/>
            <person name="Sitrit Y."/>
            <person name="Stielow B."/>
            <person name="Szollosi G."/>
            <person name="Zifcakova L."/>
            <person name="Stursova M."/>
            <person name="Spatafora J.W."/>
            <person name="Tedersoo L."/>
            <person name="Vaario L.-M."/>
            <person name="Yamada A."/>
            <person name="Yan M."/>
            <person name="Wang P."/>
            <person name="Xu J."/>
            <person name="Bruns T."/>
            <person name="Baldrian P."/>
            <person name="Vilgalys R."/>
            <person name="Henrissat B."/>
            <person name="Grigoriev I.V."/>
            <person name="Hibbett D."/>
            <person name="Nagy L.G."/>
            <person name="Martin F.M."/>
        </authorList>
    </citation>
    <scope>NUCLEOTIDE SEQUENCE</scope>
    <source>
        <strain evidence="1">UH-Tt-Lm1</strain>
    </source>
</reference>
<comment type="caution">
    <text evidence="1">The sequence shown here is derived from an EMBL/GenBank/DDBJ whole genome shotgun (WGS) entry which is preliminary data.</text>
</comment>
<dbReference type="EMBL" id="WIUZ02000015">
    <property type="protein sequence ID" value="KAF9780882.1"/>
    <property type="molecule type" value="Genomic_DNA"/>
</dbReference>
<dbReference type="OrthoDB" id="2921803at2759"/>
<name>A0A9P6H7G8_9AGAM</name>
<reference evidence="1" key="1">
    <citation type="journal article" date="2020" name="Nat. Commun.">
        <title>Large-scale genome sequencing of mycorrhizal fungi provides insights into the early evolution of symbiotic traits.</title>
        <authorList>
            <person name="Miyauchi S."/>
            <person name="Kiss E."/>
            <person name="Kuo A."/>
            <person name="Drula E."/>
            <person name="Kohler A."/>
            <person name="Sanchez-Garcia M."/>
            <person name="Morin E."/>
            <person name="Andreopoulos B."/>
            <person name="Barry K.W."/>
            <person name="Bonito G."/>
            <person name="Buee M."/>
            <person name="Carver A."/>
            <person name="Chen C."/>
            <person name="Cichocki N."/>
            <person name="Clum A."/>
            <person name="Culley D."/>
            <person name="Crous P.W."/>
            <person name="Fauchery L."/>
            <person name="Girlanda M."/>
            <person name="Hayes R.D."/>
            <person name="Keri Z."/>
            <person name="LaButti K."/>
            <person name="Lipzen A."/>
            <person name="Lombard V."/>
            <person name="Magnuson J."/>
            <person name="Maillard F."/>
            <person name="Murat C."/>
            <person name="Nolan M."/>
            <person name="Ohm R.A."/>
            <person name="Pangilinan J."/>
            <person name="Pereira M.F."/>
            <person name="Perotto S."/>
            <person name="Peter M."/>
            <person name="Pfister S."/>
            <person name="Riley R."/>
            <person name="Sitrit Y."/>
            <person name="Stielow J.B."/>
            <person name="Szollosi G."/>
            <person name="Zifcakova L."/>
            <person name="Stursova M."/>
            <person name="Spatafora J.W."/>
            <person name="Tedersoo L."/>
            <person name="Vaario L.M."/>
            <person name="Yamada A."/>
            <person name="Yan M."/>
            <person name="Wang P."/>
            <person name="Xu J."/>
            <person name="Bruns T."/>
            <person name="Baldrian P."/>
            <person name="Vilgalys R."/>
            <person name="Dunand C."/>
            <person name="Henrissat B."/>
            <person name="Grigoriev I.V."/>
            <person name="Hibbett D."/>
            <person name="Nagy L.G."/>
            <person name="Martin F.M."/>
        </authorList>
    </citation>
    <scope>NUCLEOTIDE SEQUENCE</scope>
    <source>
        <strain evidence="1">UH-Tt-Lm1</strain>
    </source>
</reference>
<sequence length="149" mass="17212">MDLVSKCSGTLETLCLKYQTSSITREPPPLDLSGATKLKCIKFEWRNWNIQWITRTLQTAQFETLRNITVSFHEKALQIITVCLHDMSLVRIEQTFRLWHELDHLLVQLSISHSILPRILYRADSEKVVPVLFPELTKKGFSVMEGEAA</sequence>
<organism evidence="1 2">
    <name type="scientific">Thelephora terrestris</name>
    <dbReference type="NCBI Taxonomy" id="56493"/>
    <lineage>
        <taxon>Eukaryota</taxon>
        <taxon>Fungi</taxon>
        <taxon>Dikarya</taxon>
        <taxon>Basidiomycota</taxon>
        <taxon>Agaricomycotina</taxon>
        <taxon>Agaricomycetes</taxon>
        <taxon>Thelephorales</taxon>
        <taxon>Thelephoraceae</taxon>
        <taxon>Thelephora</taxon>
    </lineage>
</organism>
<proteinExistence type="predicted"/>
<protein>
    <submittedName>
        <fullName evidence="1">Uncharacterized protein</fullName>
    </submittedName>
</protein>
<evidence type="ECO:0000313" key="1">
    <source>
        <dbReference type="EMBL" id="KAF9780882.1"/>
    </source>
</evidence>
<accession>A0A9P6H7G8</accession>